<dbReference type="Proteomes" id="UP000177704">
    <property type="component" value="Unassembled WGS sequence"/>
</dbReference>
<comment type="caution">
    <text evidence="2">The sequence shown here is derived from an EMBL/GenBank/DDBJ whole genome shotgun (WGS) entry which is preliminary data.</text>
</comment>
<organism evidence="2 3">
    <name type="scientific">Candidatus Uhrbacteria bacterium RIFCSPLOWO2_01_FULL_55_36</name>
    <dbReference type="NCBI Taxonomy" id="1802404"/>
    <lineage>
        <taxon>Bacteria</taxon>
        <taxon>Candidatus Uhriibacteriota</taxon>
    </lineage>
</organism>
<dbReference type="AlphaFoldDB" id="A0A1F7V366"/>
<dbReference type="EMBL" id="MGEM01000023">
    <property type="protein sequence ID" value="OGL84504.1"/>
    <property type="molecule type" value="Genomic_DNA"/>
</dbReference>
<dbReference type="PROSITE" id="PS50017">
    <property type="entry name" value="DEATH_DOMAIN"/>
    <property type="match status" value="1"/>
</dbReference>
<dbReference type="Gene3D" id="3.10.450.50">
    <property type="match status" value="1"/>
</dbReference>
<accession>A0A1F7V366</accession>
<reference evidence="2 3" key="1">
    <citation type="journal article" date="2016" name="Nat. Commun.">
        <title>Thousands of microbial genomes shed light on interconnected biogeochemical processes in an aquifer system.</title>
        <authorList>
            <person name="Anantharaman K."/>
            <person name="Brown C.T."/>
            <person name="Hug L.A."/>
            <person name="Sharon I."/>
            <person name="Castelle C.J."/>
            <person name="Probst A.J."/>
            <person name="Thomas B.C."/>
            <person name="Singh A."/>
            <person name="Wilkins M.J."/>
            <person name="Karaoz U."/>
            <person name="Brodie E.L."/>
            <person name="Williams K.H."/>
            <person name="Hubbard S.S."/>
            <person name="Banfield J.F."/>
        </authorList>
    </citation>
    <scope>NUCLEOTIDE SEQUENCE [LARGE SCALE GENOMIC DNA]</scope>
</reference>
<evidence type="ECO:0000313" key="2">
    <source>
        <dbReference type="EMBL" id="OGL84504.1"/>
    </source>
</evidence>
<gene>
    <name evidence="2" type="ORF">A3B36_02090</name>
</gene>
<sequence>MPRMSHPYASLSANLKTKCLAYVHGRLMDDFEHSPAYEERTGNFNGGQEEFKRNLGMDWYLLFGETKDEERVLEVIRRDGQFTQEEKEMLKEWEDRAFSSVFETLSINGSSLRLCDVAAEAEYEVFSNEEAGDYFHTIAPPLQLHDFIFTNLAPVKGAWFLSGPQHTIPAHSERFVFEEFVLKRNPKDWYRNNPEKLQRAFVLQKQEYDRFVKHFGKDEVVCEGREIPELLKGYYDAWFAESGRRPVYPQVDDDILGAESAGIVMDEKEGMHYLTDYGFFVNIFTDPKYRPHFWMDVVKGYFETDSIPAFPFARMRDRCPEGFRSVLREVWKNVVPWWRRSNIDWRFEQLMDFYKSGWREPLPSLHPVNDRFKRFASIPAGTGRNDPCPCGAKKDDGSPRKYKHCCGR</sequence>
<evidence type="ECO:0000259" key="1">
    <source>
        <dbReference type="PROSITE" id="PS50017"/>
    </source>
</evidence>
<dbReference type="GO" id="GO:0007165">
    <property type="term" value="P:signal transduction"/>
    <property type="evidence" value="ECO:0007669"/>
    <property type="project" value="InterPro"/>
</dbReference>
<feature type="domain" description="Death" evidence="1">
    <location>
        <begin position="55"/>
        <end position="125"/>
    </location>
</feature>
<protein>
    <recommendedName>
        <fullName evidence="1">Death domain-containing protein</fullName>
    </recommendedName>
</protein>
<proteinExistence type="predicted"/>
<evidence type="ECO:0000313" key="3">
    <source>
        <dbReference type="Proteomes" id="UP000177704"/>
    </source>
</evidence>
<name>A0A1F7V366_9BACT</name>
<dbReference type="InterPro" id="IPR000488">
    <property type="entry name" value="Death_dom"/>
</dbReference>